<organism evidence="2 3">
    <name type="scientific">Macaca fascicularis</name>
    <name type="common">Crab-eating macaque</name>
    <name type="synonym">Cynomolgus monkey</name>
    <dbReference type="NCBI Taxonomy" id="9541"/>
    <lineage>
        <taxon>Eukaryota</taxon>
        <taxon>Metazoa</taxon>
        <taxon>Chordata</taxon>
        <taxon>Craniata</taxon>
        <taxon>Vertebrata</taxon>
        <taxon>Euteleostomi</taxon>
        <taxon>Mammalia</taxon>
        <taxon>Eutheria</taxon>
        <taxon>Euarchontoglires</taxon>
        <taxon>Primates</taxon>
        <taxon>Haplorrhini</taxon>
        <taxon>Catarrhini</taxon>
        <taxon>Cercopithecidae</taxon>
        <taxon>Cercopithecinae</taxon>
        <taxon>Macaca</taxon>
    </lineage>
</organism>
<dbReference type="PANTHER" id="PTHR12138">
    <property type="entry name" value="PRIMATE-EXPANDED PROTEIN FAMILY"/>
    <property type="match status" value="1"/>
</dbReference>
<keyword evidence="3" id="KW-1185">Reference proteome</keyword>
<accession>A0A7N9IAG4</accession>
<keyword evidence="1" id="KW-1133">Transmembrane helix</keyword>
<dbReference type="Proteomes" id="UP000233100">
    <property type="component" value="Chromosome 14"/>
</dbReference>
<reference evidence="2 3" key="1">
    <citation type="submission" date="2013-03" db="EMBL/GenBank/DDBJ databases">
        <authorList>
            <person name="Warren W."/>
            <person name="Wilson R.K."/>
        </authorList>
    </citation>
    <scope>NUCLEOTIDE SEQUENCE</scope>
</reference>
<sequence length="122" mass="13629">MFAFAGKNCLLYGISSTLSFSPMYVLDLWNMPLFFVCFLFLFLFFETELECSGAISVDCKLCLPGSRHSPASAFRVAGTTGAHHHARLIFRIFSRDGVSPWSRSPDLMIHPLRPPKVLGLQA</sequence>
<name>A0A7N9IAG4_MACFA</name>
<dbReference type="GeneTree" id="ENSGT00940000163505"/>
<evidence type="ECO:0000256" key="1">
    <source>
        <dbReference type="SAM" id="Phobius"/>
    </source>
</evidence>
<evidence type="ECO:0000313" key="2">
    <source>
        <dbReference type="Ensembl" id="ENSMFAP00000049180.1"/>
    </source>
</evidence>
<dbReference type="Ensembl" id="ENSMFAT00000092537.1">
    <property type="protein sequence ID" value="ENSMFAP00000049180.1"/>
    <property type="gene ID" value="ENSMFAG00000049117.1"/>
</dbReference>
<reference evidence="2" key="2">
    <citation type="submission" date="2025-08" db="UniProtKB">
        <authorList>
            <consortium name="Ensembl"/>
        </authorList>
    </citation>
    <scope>IDENTIFICATION</scope>
</reference>
<proteinExistence type="predicted"/>
<keyword evidence="1" id="KW-0812">Transmembrane</keyword>
<dbReference type="AlphaFoldDB" id="A0A7N9IAG4"/>
<dbReference type="PANTHER" id="PTHR12138:SF75">
    <property type="entry name" value="SECRETED PROTEIN"/>
    <property type="match status" value="1"/>
</dbReference>
<evidence type="ECO:0000313" key="3">
    <source>
        <dbReference type="Proteomes" id="UP000233100"/>
    </source>
</evidence>
<keyword evidence="1" id="KW-0472">Membrane</keyword>
<protein>
    <submittedName>
        <fullName evidence="2">Uncharacterized protein</fullName>
    </submittedName>
</protein>
<feature type="transmembrane region" description="Helical" evidence="1">
    <location>
        <begin position="28"/>
        <end position="45"/>
    </location>
</feature>
<reference evidence="2" key="3">
    <citation type="submission" date="2025-09" db="UniProtKB">
        <authorList>
            <consortium name="Ensembl"/>
        </authorList>
    </citation>
    <scope>IDENTIFICATION</scope>
</reference>